<evidence type="ECO:0000259" key="4">
    <source>
        <dbReference type="Pfam" id="PF14512"/>
    </source>
</evidence>
<proteinExistence type="inferred from homology"/>
<dbReference type="InterPro" id="IPR029478">
    <property type="entry name" value="TM1586_NiRdase"/>
</dbReference>
<dbReference type="AlphaFoldDB" id="A0A812N537"/>
<name>A0A812N537_9DINO</name>
<dbReference type="Proteomes" id="UP000604046">
    <property type="component" value="Unassembled WGS sequence"/>
</dbReference>
<dbReference type="GO" id="GO:0016491">
    <property type="term" value="F:oxidoreductase activity"/>
    <property type="evidence" value="ECO:0007669"/>
    <property type="project" value="UniProtKB-KW"/>
</dbReference>
<dbReference type="EMBL" id="CAJNDS010002013">
    <property type="protein sequence ID" value="CAE7296414.1"/>
    <property type="molecule type" value="Genomic_DNA"/>
</dbReference>
<evidence type="ECO:0000256" key="1">
    <source>
        <dbReference type="ARBA" id="ARBA00007118"/>
    </source>
</evidence>
<feature type="transmembrane region" description="Helical" evidence="3">
    <location>
        <begin position="49"/>
        <end position="72"/>
    </location>
</feature>
<organism evidence="5 6">
    <name type="scientific">Symbiodinium natans</name>
    <dbReference type="NCBI Taxonomy" id="878477"/>
    <lineage>
        <taxon>Eukaryota</taxon>
        <taxon>Sar</taxon>
        <taxon>Alveolata</taxon>
        <taxon>Dinophyceae</taxon>
        <taxon>Suessiales</taxon>
        <taxon>Symbiodiniaceae</taxon>
        <taxon>Symbiodinium</taxon>
    </lineage>
</organism>
<sequence length="364" mass="40788">MGESLAWRVKTYLQWTGWLQYIPNMVAAVVVGTLALLLHYLAFARSSQLLTALSIFLLCVLAFDLVTVKLGLHPAEPIPNRRDELDAFDVMVQRRSCRSFQAARDLTAPHLSEIMEAVKTFTEPSQLLGKGKIRFEYVKEPLTVWPVVGAHEFLVALAPKEYDRLAILDVGRSLQKIVLQATRMGLATCWIGPGADHKSVISKLGSRYNEDKDHIICVCAFGYSSWYIPTAIQLIMQTMSKRRMPLGKLFFADPEFQQPLDTKASPYDRFGRCYEACRWGPSSFNAQPVRVLGAQGGRRFDFYGANSSRYYTPVAVGIWLANWETGCQALGLKGHFATLPGEQGTKSLQSDGPVYDMSWMSDEV</sequence>
<dbReference type="Pfam" id="PF14512">
    <property type="entry name" value="TM1586_NiRdase"/>
    <property type="match status" value="1"/>
</dbReference>
<comment type="similarity">
    <text evidence="1">Belongs to the nitroreductase family.</text>
</comment>
<protein>
    <recommendedName>
        <fullName evidence="4">Putative nitroreductase TM1586 domain-containing protein</fullName>
    </recommendedName>
</protein>
<keyword evidence="2" id="KW-0560">Oxidoreductase</keyword>
<evidence type="ECO:0000313" key="5">
    <source>
        <dbReference type="EMBL" id="CAE7296414.1"/>
    </source>
</evidence>
<comment type="caution">
    <text evidence="5">The sequence shown here is derived from an EMBL/GenBank/DDBJ whole genome shotgun (WGS) entry which is preliminary data.</text>
</comment>
<dbReference type="SUPFAM" id="SSF55469">
    <property type="entry name" value="FMN-dependent nitroreductase-like"/>
    <property type="match status" value="2"/>
</dbReference>
<keyword evidence="3" id="KW-0472">Membrane</keyword>
<reference evidence="5" key="1">
    <citation type="submission" date="2021-02" db="EMBL/GenBank/DDBJ databases">
        <authorList>
            <person name="Dougan E. K."/>
            <person name="Rhodes N."/>
            <person name="Thang M."/>
            <person name="Chan C."/>
        </authorList>
    </citation>
    <scope>NUCLEOTIDE SEQUENCE</scope>
</reference>
<feature type="transmembrane region" description="Helical" evidence="3">
    <location>
        <begin position="21"/>
        <end position="43"/>
    </location>
</feature>
<accession>A0A812N537</accession>
<evidence type="ECO:0000256" key="3">
    <source>
        <dbReference type="SAM" id="Phobius"/>
    </source>
</evidence>
<evidence type="ECO:0000256" key="2">
    <source>
        <dbReference type="ARBA" id="ARBA00023002"/>
    </source>
</evidence>
<gene>
    <name evidence="5" type="ORF">SNAT2548_LOCUS15607</name>
</gene>
<feature type="domain" description="Putative nitroreductase TM1586" evidence="4">
    <location>
        <begin position="89"/>
        <end position="294"/>
    </location>
</feature>
<dbReference type="OrthoDB" id="444150at2759"/>
<keyword evidence="3" id="KW-0812">Transmembrane</keyword>
<dbReference type="Gene3D" id="3.40.109.10">
    <property type="entry name" value="NADH Oxidase"/>
    <property type="match status" value="1"/>
</dbReference>
<dbReference type="PANTHER" id="PTHR43673">
    <property type="entry name" value="NAD(P)H NITROREDUCTASE YDGI-RELATED"/>
    <property type="match status" value="1"/>
</dbReference>
<dbReference type="InterPro" id="IPR000415">
    <property type="entry name" value="Nitroreductase-like"/>
</dbReference>
<dbReference type="PANTHER" id="PTHR43673:SF10">
    <property type="entry name" value="NADH DEHYDROGENASE_NAD(P)H NITROREDUCTASE XCC3605-RELATED"/>
    <property type="match status" value="1"/>
</dbReference>
<evidence type="ECO:0000313" key="6">
    <source>
        <dbReference type="Proteomes" id="UP000604046"/>
    </source>
</evidence>
<keyword evidence="6" id="KW-1185">Reference proteome</keyword>
<keyword evidence="3" id="KW-1133">Transmembrane helix</keyword>